<reference evidence="2" key="2">
    <citation type="journal article" date="2015" name="Genome Announc.">
        <title>Draft Genome Sequence of Filamentous Marine Cyanobacterium Lyngbya confervoides Strain BDU141951.</title>
        <authorList>
            <person name="Chandrababunaidu M.M."/>
            <person name="Sen D."/>
            <person name="Tripathy S."/>
        </authorList>
    </citation>
    <scope>NUCLEOTIDE SEQUENCE</scope>
    <source>
        <strain evidence="2">BDU141951</strain>
    </source>
</reference>
<dbReference type="EMBL" id="JTHE02000002">
    <property type="protein sequence ID" value="NEV65589.1"/>
    <property type="molecule type" value="Genomic_DNA"/>
</dbReference>
<gene>
    <name evidence="2" type="ORF">QQ91_000475</name>
</gene>
<feature type="domain" description="Plasmid pRiA4b Orf3-like" evidence="1">
    <location>
        <begin position="5"/>
        <end position="173"/>
    </location>
</feature>
<dbReference type="AlphaFoldDB" id="A0A0C1YNI8"/>
<dbReference type="PANTHER" id="PTHR41878:SF1">
    <property type="entry name" value="TNPR PROTEIN"/>
    <property type="match status" value="1"/>
</dbReference>
<evidence type="ECO:0000313" key="2">
    <source>
        <dbReference type="EMBL" id="NEV65589.1"/>
    </source>
</evidence>
<proteinExistence type="predicted"/>
<organism evidence="2">
    <name type="scientific">Lyngbya confervoides BDU141951</name>
    <dbReference type="NCBI Taxonomy" id="1574623"/>
    <lineage>
        <taxon>Bacteria</taxon>
        <taxon>Bacillati</taxon>
        <taxon>Cyanobacteriota</taxon>
        <taxon>Cyanophyceae</taxon>
        <taxon>Oscillatoriophycideae</taxon>
        <taxon>Oscillatoriales</taxon>
        <taxon>Microcoleaceae</taxon>
        <taxon>Lyngbya</taxon>
    </lineage>
</organism>
<reference evidence="2" key="3">
    <citation type="submission" date="2020-02" db="EMBL/GenBank/DDBJ databases">
        <authorList>
            <person name="Sarangi A.N."/>
            <person name="Ghosh S."/>
            <person name="Mukherjee M."/>
            <person name="Tripathy S."/>
        </authorList>
    </citation>
    <scope>NUCLEOTIDE SEQUENCE</scope>
    <source>
        <strain evidence="2">BDU141951</strain>
    </source>
</reference>
<dbReference type="Pfam" id="PF07929">
    <property type="entry name" value="PRiA4_ORF3"/>
    <property type="match status" value="1"/>
</dbReference>
<dbReference type="InterPro" id="IPR012912">
    <property type="entry name" value="Plasmid_pRiA4b_Orf3-like"/>
</dbReference>
<sequence length="182" mass="20570">MATSQILQCHVWLVDSEPPIWRTFEVSDQITLDALHGVLQQVMGWELSHLYDFKIASDRYAAPLPAPLEGTLDATVPVLASFEFSKDAQFTYTYDFGDGWRHQITVADILPWHDNVQLPRCLEGDRACPPENCGGVWGYEGLLERLADPEDPEYEELLDWIGVDFDSERFDVAAVNARLQAA</sequence>
<dbReference type="InterPro" id="IPR024047">
    <property type="entry name" value="MM3350-like_sf"/>
</dbReference>
<reference evidence="2" key="1">
    <citation type="submission" date="2014-11" db="EMBL/GenBank/DDBJ databases">
        <authorList>
            <person name="Malar M.C."/>
            <person name="Sen D."/>
            <person name="Tripathy S."/>
        </authorList>
    </citation>
    <scope>NUCLEOTIDE SEQUENCE</scope>
    <source>
        <strain evidence="2">BDU141951</strain>
    </source>
</reference>
<name>A0A0C1YNI8_9CYAN</name>
<evidence type="ECO:0000259" key="1">
    <source>
        <dbReference type="Pfam" id="PF07929"/>
    </source>
</evidence>
<protein>
    <submittedName>
        <fullName evidence="2">Plasmid pRiA4b ORF-3 family protein</fullName>
    </submittedName>
</protein>
<dbReference type="PANTHER" id="PTHR41878">
    <property type="entry name" value="LEXA REPRESSOR-RELATED"/>
    <property type="match status" value="1"/>
</dbReference>
<dbReference type="Gene3D" id="3.10.290.30">
    <property type="entry name" value="MM3350-like"/>
    <property type="match status" value="1"/>
</dbReference>
<comment type="caution">
    <text evidence="2">The sequence shown here is derived from an EMBL/GenBank/DDBJ whole genome shotgun (WGS) entry which is preliminary data.</text>
</comment>
<dbReference type="SUPFAM" id="SSF159941">
    <property type="entry name" value="MM3350-like"/>
    <property type="match status" value="1"/>
</dbReference>
<accession>A0A0C1YNI8</accession>